<gene>
    <name evidence="2" type="ORF">PARMNEM_LOCUS5745</name>
</gene>
<evidence type="ECO:0000256" key="1">
    <source>
        <dbReference type="SAM" id="MobiDB-lite"/>
    </source>
</evidence>
<comment type="caution">
    <text evidence="2">The sequence shown here is derived from an EMBL/GenBank/DDBJ whole genome shotgun (WGS) entry which is preliminary data.</text>
</comment>
<dbReference type="AlphaFoldDB" id="A0AAV1KRQ0"/>
<organism evidence="2 3">
    <name type="scientific">Parnassius mnemosyne</name>
    <name type="common">clouded apollo</name>
    <dbReference type="NCBI Taxonomy" id="213953"/>
    <lineage>
        <taxon>Eukaryota</taxon>
        <taxon>Metazoa</taxon>
        <taxon>Ecdysozoa</taxon>
        <taxon>Arthropoda</taxon>
        <taxon>Hexapoda</taxon>
        <taxon>Insecta</taxon>
        <taxon>Pterygota</taxon>
        <taxon>Neoptera</taxon>
        <taxon>Endopterygota</taxon>
        <taxon>Lepidoptera</taxon>
        <taxon>Glossata</taxon>
        <taxon>Ditrysia</taxon>
        <taxon>Papilionoidea</taxon>
        <taxon>Papilionidae</taxon>
        <taxon>Parnassiinae</taxon>
        <taxon>Parnassini</taxon>
        <taxon>Parnassius</taxon>
        <taxon>Driopa</taxon>
    </lineage>
</organism>
<sequence length="128" mass="14877">MIKFQSPMNPKIYKPKIYNPKVYIYIKYSPVVSEYLPPQENAPSVLTPDTDTESINDELKENYNNEQIEDILCEIVQNQELSNAIEPEIRAYEEQSDLIGNGSQINEEEPRILSHINTKEKKEKTEES</sequence>
<accession>A0AAV1KRQ0</accession>
<evidence type="ECO:0000313" key="3">
    <source>
        <dbReference type="Proteomes" id="UP001314205"/>
    </source>
</evidence>
<protein>
    <submittedName>
        <fullName evidence="2">Uncharacterized protein</fullName>
    </submittedName>
</protein>
<name>A0AAV1KRQ0_9NEOP</name>
<reference evidence="2 3" key="1">
    <citation type="submission" date="2023-11" db="EMBL/GenBank/DDBJ databases">
        <authorList>
            <person name="Hedman E."/>
            <person name="Englund M."/>
            <person name="Stromberg M."/>
            <person name="Nyberg Akerstrom W."/>
            <person name="Nylinder S."/>
            <person name="Jareborg N."/>
            <person name="Kallberg Y."/>
            <person name="Kronander E."/>
        </authorList>
    </citation>
    <scope>NUCLEOTIDE SEQUENCE [LARGE SCALE GENOMIC DNA]</scope>
</reference>
<dbReference type="EMBL" id="CAVLGL010000068">
    <property type="protein sequence ID" value="CAK1584527.1"/>
    <property type="molecule type" value="Genomic_DNA"/>
</dbReference>
<dbReference type="Proteomes" id="UP001314205">
    <property type="component" value="Unassembled WGS sequence"/>
</dbReference>
<proteinExistence type="predicted"/>
<evidence type="ECO:0000313" key="2">
    <source>
        <dbReference type="EMBL" id="CAK1584527.1"/>
    </source>
</evidence>
<keyword evidence="3" id="KW-1185">Reference proteome</keyword>
<feature type="compositionally biased region" description="Basic and acidic residues" evidence="1">
    <location>
        <begin position="108"/>
        <end position="128"/>
    </location>
</feature>
<feature type="region of interest" description="Disordered" evidence="1">
    <location>
        <begin position="96"/>
        <end position="128"/>
    </location>
</feature>